<feature type="domain" description="PH" evidence="1">
    <location>
        <begin position="42"/>
        <end position="167"/>
    </location>
</feature>
<dbReference type="SMART" id="SM00233">
    <property type="entry name" value="PH"/>
    <property type="match status" value="1"/>
</dbReference>
<evidence type="ECO:0000313" key="3">
    <source>
        <dbReference type="EMBL" id="VFT96460.1"/>
    </source>
</evidence>
<keyword evidence="4" id="KW-1185">Reference proteome</keyword>
<accession>A0A485LDB9</accession>
<evidence type="ECO:0000259" key="1">
    <source>
        <dbReference type="PROSITE" id="PS50003"/>
    </source>
</evidence>
<reference evidence="2" key="2">
    <citation type="submission" date="2019-06" db="EMBL/GenBank/DDBJ databases">
        <title>Genomics analysis of Aphanomyces spp. identifies a new class of oomycete effector associated with host adaptation.</title>
        <authorList>
            <person name="Gaulin E."/>
        </authorList>
    </citation>
    <scope>NUCLEOTIDE SEQUENCE</scope>
    <source>
        <strain evidence="2">CBS 578.67</strain>
    </source>
</reference>
<gene>
    <name evidence="3" type="primary">Aste57867_19762</name>
    <name evidence="2" type="ORF">As57867_019697</name>
    <name evidence="3" type="ORF">ASTE57867_19762</name>
</gene>
<dbReference type="InterPro" id="IPR001849">
    <property type="entry name" value="PH_domain"/>
</dbReference>
<name>A0A485LDB9_9STRA</name>
<dbReference type="InterPro" id="IPR011993">
    <property type="entry name" value="PH-like_dom_sf"/>
</dbReference>
<dbReference type="Pfam" id="PF00169">
    <property type="entry name" value="PH"/>
    <property type="match status" value="1"/>
</dbReference>
<dbReference type="EMBL" id="CAADRA010006736">
    <property type="protein sequence ID" value="VFT96460.1"/>
    <property type="molecule type" value="Genomic_DNA"/>
</dbReference>
<organism evidence="3 4">
    <name type="scientific">Aphanomyces stellatus</name>
    <dbReference type="NCBI Taxonomy" id="120398"/>
    <lineage>
        <taxon>Eukaryota</taxon>
        <taxon>Sar</taxon>
        <taxon>Stramenopiles</taxon>
        <taxon>Oomycota</taxon>
        <taxon>Saprolegniomycetes</taxon>
        <taxon>Saprolegniales</taxon>
        <taxon>Verrucalvaceae</taxon>
        <taxon>Aphanomyces</taxon>
    </lineage>
</organism>
<dbReference type="AlphaFoldDB" id="A0A485LDB9"/>
<dbReference type="EMBL" id="VJMH01006713">
    <property type="protein sequence ID" value="KAF0688650.1"/>
    <property type="molecule type" value="Genomic_DNA"/>
</dbReference>
<evidence type="ECO:0000313" key="2">
    <source>
        <dbReference type="EMBL" id="KAF0688650.1"/>
    </source>
</evidence>
<sequence>MHDRAPEKLIFTIRSTSAHMIMEPRRHSLMSLRDCEADTYRVVLHSGHLMAQTSPTKSHLSLFRRKSQAWSMRYMVLTQSELQVFDTKGGSLLGSIDVRKCTTPSLEVRANDAPSSPSKTLAALGWNPKRSSWQLAVNTPAEGQLVVEAASEKDMNQWTFALLALFKANEARMRHRHRHSQLFM</sequence>
<dbReference type="SUPFAM" id="SSF50729">
    <property type="entry name" value="PH domain-like"/>
    <property type="match status" value="1"/>
</dbReference>
<reference evidence="3 4" key="1">
    <citation type="submission" date="2019-03" db="EMBL/GenBank/DDBJ databases">
        <authorList>
            <person name="Gaulin E."/>
            <person name="Dumas B."/>
        </authorList>
    </citation>
    <scope>NUCLEOTIDE SEQUENCE [LARGE SCALE GENOMIC DNA]</scope>
    <source>
        <strain evidence="3">CBS 568.67</strain>
    </source>
</reference>
<dbReference type="Proteomes" id="UP000332933">
    <property type="component" value="Unassembled WGS sequence"/>
</dbReference>
<dbReference type="Gene3D" id="2.30.29.30">
    <property type="entry name" value="Pleckstrin-homology domain (PH domain)/Phosphotyrosine-binding domain (PTB)"/>
    <property type="match status" value="1"/>
</dbReference>
<evidence type="ECO:0000313" key="4">
    <source>
        <dbReference type="Proteomes" id="UP000332933"/>
    </source>
</evidence>
<dbReference type="OrthoDB" id="8434295at2759"/>
<dbReference type="PROSITE" id="PS50003">
    <property type="entry name" value="PH_DOMAIN"/>
    <property type="match status" value="1"/>
</dbReference>
<proteinExistence type="predicted"/>
<protein>
    <submittedName>
        <fullName evidence="3">Aste57867_19762 protein</fullName>
    </submittedName>
</protein>